<evidence type="ECO:0000313" key="10">
    <source>
        <dbReference type="EMBL" id="CNH46076.1"/>
    </source>
</evidence>
<dbReference type="Proteomes" id="UP000040841">
    <property type="component" value="Unassembled WGS sequence"/>
</dbReference>
<dbReference type="Pfam" id="PF00155">
    <property type="entry name" value="Aminotran_1_2"/>
    <property type="match status" value="1"/>
</dbReference>
<dbReference type="SUPFAM" id="SSF53383">
    <property type="entry name" value="PLP-dependent transferases"/>
    <property type="match status" value="1"/>
</dbReference>
<evidence type="ECO:0000256" key="3">
    <source>
        <dbReference type="ARBA" id="ARBA00022576"/>
    </source>
</evidence>
<keyword evidence="3" id="KW-0032">Aminotransferase</keyword>
<evidence type="ECO:0000256" key="4">
    <source>
        <dbReference type="ARBA" id="ARBA00022679"/>
    </source>
</evidence>
<evidence type="ECO:0000256" key="6">
    <source>
        <dbReference type="ARBA" id="ARBA00023015"/>
    </source>
</evidence>
<dbReference type="GO" id="GO:1901605">
    <property type="term" value="P:alpha-amino acid metabolic process"/>
    <property type="evidence" value="ECO:0007669"/>
    <property type="project" value="TreeGrafter"/>
</dbReference>
<dbReference type="GO" id="GO:0008483">
    <property type="term" value="F:transaminase activity"/>
    <property type="evidence" value="ECO:0007669"/>
    <property type="project" value="UniProtKB-KW"/>
</dbReference>
<organism evidence="10 11">
    <name type="scientific">Yersinia mollaretii</name>
    <dbReference type="NCBI Taxonomy" id="33060"/>
    <lineage>
        <taxon>Bacteria</taxon>
        <taxon>Pseudomonadati</taxon>
        <taxon>Pseudomonadota</taxon>
        <taxon>Gammaproteobacteria</taxon>
        <taxon>Enterobacterales</taxon>
        <taxon>Yersiniaceae</taxon>
        <taxon>Yersinia</taxon>
    </lineage>
</organism>
<sequence length="438" mass="49078">MTVVQSYQLLESQGWIVARPQSGYYVASRPTQLPQPQRGKKLHLDEQVDINAFIFDVLQAGKDPAIMPFGSAFPDPSLLLQPRLSRSLASVARKISPQSSVTNLPPGNESLRRNIAQRYAASGMNVSPEEIVITAGAMESLSLSLQAVTQPGDWVVLESPAFYGALQAIERLRLKAIFITTHPQHGMDLDALEQVITQYPIKACWLMTHFQNPLGCTMSWPQKKRLVALLQQNNISLIEDDVYGELYFGAERPLPAKALDQHRQILHCSSFSKCLAPGFRVGWVAAGEHAQRIQHLQLMSTVSASVPTQLAIADYLTQGGYDTHLRRLRRLMEQRLNALRQAVVEHFPKNVKISHPAGGYFLWLELEPPFNASELYRRALAQGVSIAPGRMFTTGNQFDHCFRLNASFAWSEQSKQAIQILAQLIRQLSHDTDYSRSR</sequence>
<dbReference type="Gene3D" id="3.40.640.10">
    <property type="entry name" value="Type I PLP-dependent aspartate aminotransferase-like (Major domain)"/>
    <property type="match status" value="1"/>
</dbReference>
<dbReference type="PANTHER" id="PTHR42790:SF9">
    <property type="entry name" value="GNTR FAMILY REGULATORY PROTEIN"/>
    <property type="match status" value="1"/>
</dbReference>
<keyword evidence="8" id="KW-0804">Transcription</keyword>
<dbReference type="EMBL" id="CQBM01000001">
    <property type="protein sequence ID" value="CNH46076.1"/>
    <property type="molecule type" value="Genomic_DNA"/>
</dbReference>
<accession>A0AA36LKR0</accession>
<evidence type="ECO:0000256" key="2">
    <source>
        <dbReference type="ARBA" id="ARBA00005384"/>
    </source>
</evidence>
<dbReference type="InterPro" id="IPR050859">
    <property type="entry name" value="Class-I_PLP-dep_aminotransf"/>
</dbReference>
<name>A0AA36LKR0_YERMO</name>
<dbReference type="GO" id="GO:0030170">
    <property type="term" value="F:pyridoxal phosphate binding"/>
    <property type="evidence" value="ECO:0007669"/>
    <property type="project" value="InterPro"/>
</dbReference>
<evidence type="ECO:0000256" key="7">
    <source>
        <dbReference type="ARBA" id="ARBA00023125"/>
    </source>
</evidence>
<keyword evidence="7" id="KW-0238">DNA-binding</keyword>
<dbReference type="InterPro" id="IPR015421">
    <property type="entry name" value="PyrdxlP-dep_Trfase_major"/>
</dbReference>
<evidence type="ECO:0000256" key="5">
    <source>
        <dbReference type="ARBA" id="ARBA00022898"/>
    </source>
</evidence>
<dbReference type="Gene3D" id="3.90.1150.10">
    <property type="entry name" value="Aspartate Aminotransferase, domain 1"/>
    <property type="match status" value="1"/>
</dbReference>
<keyword evidence="5" id="KW-0663">Pyridoxal phosphate</keyword>
<dbReference type="AlphaFoldDB" id="A0AA36LKR0"/>
<comment type="caution">
    <text evidence="10">The sequence shown here is derived from an EMBL/GenBank/DDBJ whole genome shotgun (WGS) entry which is preliminary data.</text>
</comment>
<dbReference type="FunFam" id="3.40.640.10:FF:000023">
    <property type="entry name" value="Transcriptional regulator, GntR family"/>
    <property type="match status" value="1"/>
</dbReference>
<evidence type="ECO:0000313" key="11">
    <source>
        <dbReference type="Proteomes" id="UP000040841"/>
    </source>
</evidence>
<evidence type="ECO:0000256" key="8">
    <source>
        <dbReference type="ARBA" id="ARBA00023163"/>
    </source>
</evidence>
<evidence type="ECO:0000259" key="9">
    <source>
        <dbReference type="Pfam" id="PF00155"/>
    </source>
</evidence>
<evidence type="ECO:0000256" key="1">
    <source>
        <dbReference type="ARBA" id="ARBA00001933"/>
    </source>
</evidence>
<keyword evidence="6" id="KW-0805">Transcription regulation</keyword>
<dbReference type="InterPro" id="IPR015422">
    <property type="entry name" value="PyrdxlP-dep_Trfase_small"/>
</dbReference>
<dbReference type="GO" id="GO:0003677">
    <property type="term" value="F:DNA binding"/>
    <property type="evidence" value="ECO:0007669"/>
    <property type="project" value="UniProtKB-KW"/>
</dbReference>
<feature type="domain" description="Aminotransferase class I/classII large" evidence="9">
    <location>
        <begin position="99"/>
        <end position="416"/>
    </location>
</feature>
<dbReference type="InterPro" id="IPR004839">
    <property type="entry name" value="Aminotransferase_I/II_large"/>
</dbReference>
<protein>
    <submittedName>
        <fullName evidence="10">GntR family transcriptional regulator</fullName>
    </submittedName>
</protein>
<dbReference type="CDD" id="cd00609">
    <property type="entry name" value="AAT_like"/>
    <property type="match status" value="1"/>
</dbReference>
<gene>
    <name evidence="10" type="primary">aRO82</name>
    <name evidence="10" type="ORF">ERS008502_00518</name>
</gene>
<keyword evidence="4" id="KW-0808">Transferase</keyword>
<dbReference type="InterPro" id="IPR015424">
    <property type="entry name" value="PyrdxlP-dep_Trfase"/>
</dbReference>
<proteinExistence type="inferred from homology"/>
<comment type="cofactor">
    <cofactor evidence="1">
        <name>pyridoxal 5'-phosphate</name>
        <dbReference type="ChEBI" id="CHEBI:597326"/>
    </cofactor>
</comment>
<comment type="similarity">
    <text evidence="2">In the C-terminal section; belongs to the class-I pyridoxal-phosphate-dependent aminotransferase family.</text>
</comment>
<reference evidence="10 11" key="1">
    <citation type="submission" date="2015-03" db="EMBL/GenBank/DDBJ databases">
        <authorList>
            <consortium name="Pathogen Informatics"/>
            <person name="Murphy D."/>
        </authorList>
    </citation>
    <scope>NUCLEOTIDE SEQUENCE [LARGE SCALE GENOMIC DNA]</scope>
    <source>
        <strain evidence="10 11">FE82747</strain>
    </source>
</reference>
<dbReference type="PANTHER" id="PTHR42790">
    <property type="entry name" value="AMINOTRANSFERASE"/>
    <property type="match status" value="1"/>
</dbReference>